<accession>A0A0K1PF69</accession>
<sequence>MRLLSIPDDVAIGGIDAQALRLAEDAARAADEAEALVRSLFRGDSSWRSLPLTRIAEEVRPWPRSATGS</sequence>
<dbReference type="Proteomes" id="UP000055590">
    <property type="component" value="Chromosome"/>
</dbReference>
<dbReference type="EMBL" id="CP012332">
    <property type="protein sequence ID" value="AKU92165.1"/>
    <property type="molecule type" value="Genomic_DNA"/>
</dbReference>
<gene>
    <name evidence="1" type="ORF">AKJ08_2552</name>
</gene>
<proteinExistence type="predicted"/>
<name>A0A0K1PF69_9BACT</name>
<reference evidence="1 2" key="1">
    <citation type="submission" date="2015-08" db="EMBL/GenBank/DDBJ databases">
        <authorList>
            <person name="Babu N.S."/>
            <person name="Beckwith C.J."/>
            <person name="Beseler K.G."/>
            <person name="Brison A."/>
            <person name="Carone J.V."/>
            <person name="Caskin T.P."/>
            <person name="Diamond M."/>
            <person name="Durham M.E."/>
            <person name="Foxe J.M."/>
            <person name="Go M."/>
            <person name="Henderson B.A."/>
            <person name="Jones I.B."/>
            <person name="McGettigan J.A."/>
            <person name="Micheletti S.J."/>
            <person name="Nasrallah M.E."/>
            <person name="Ortiz D."/>
            <person name="Piller C.R."/>
            <person name="Privatt S.R."/>
            <person name="Schneider S.L."/>
            <person name="Sharp S."/>
            <person name="Smith T.C."/>
            <person name="Stanton J.D."/>
            <person name="Ullery H.E."/>
            <person name="Wilson R.J."/>
            <person name="Serrano M.G."/>
            <person name="Buck G."/>
            <person name="Lee V."/>
            <person name="Wang Y."/>
            <person name="Carvalho R."/>
            <person name="Voegtly L."/>
            <person name="Shi R."/>
            <person name="Duckworth R."/>
            <person name="Johnson A."/>
            <person name="Loviza R."/>
            <person name="Walstead R."/>
            <person name="Shah Z."/>
            <person name="Kiflezghi M."/>
            <person name="Wade K."/>
            <person name="Ball S.L."/>
            <person name="Bradley K.W."/>
            <person name="Asai D.J."/>
            <person name="Bowman C.A."/>
            <person name="Russell D.A."/>
            <person name="Pope W.H."/>
            <person name="Jacobs-Sera D."/>
            <person name="Hendrix R.W."/>
            <person name="Hatfull G.F."/>
        </authorList>
    </citation>
    <scope>NUCLEOTIDE SEQUENCE [LARGE SCALE GENOMIC DNA]</scope>
    <source>
        <strain evidence="1 2">DSM 27710</strain>
    </source>
</reference>
<evidence type="ECO:0000313" key="2">
    <source>
        <dbReference type="Proteomes" id="UP000055590"/>
    </source>
</evidence>
<organism evidence="1 2">
    <name type="scientific">Vulgatibacter incomptus</name>
    <dbReference type="NCBI Taxonomy" id="1391653"/>
    <lineage>
        <taxon>Bacteria</taxon>
        <taxon>Pseudomonadati</taxon>
        <taxon>Myxococcota</taxon>
        <taxon>Myxococcia</taxon>
        <taxon>Myxococcales</taxon>
        <taxon>Cystobacterineae</taxon>
        <taxon>Vulgatibacteraceae</taxon>
        <taxon>Vulgatibacter</taxon>
    </lineage>
</organism>
<keyword evidence="2" id="KW-1185">Reference proteome</keyword>
<dbReference type="STRING" id="1391653.AKJ08_2552"/>
<dbReference type="KEGG" id="vin:AKJ08_2552"/>
<evidence type="ECO:0000313" key="1">
    <source>
        <dbReference type="EMBL" id="AKU92165.1"/>
    </source>
</evidence>
<dbReference type="AlphaFoldDB" id="A0A0K1PF69"/>
<dbReference type="RefSeq" id="WP_050726377.1">
    <property type="nucleotide sequence ID" value="NZ_CP012332.1"/>
</dbReference>
<protein>
    <submittedName>
        <fullName evidence="1">Uncharacterized protein</fullName>
    </submittedName>
</protein>